<gene>
    <name evidence="2" type="ORF">AMORRO_LOCUS3505</name>
</gene>
<accession>A0A9N8ZT02</accession>
<evidence type="ECO:0000256" key="1">
    <source>
        <dbReference type="SAM" id="MobiDB-lite"/>
    </source>
</evidence>
<name>A0A9N8ZT02_9GLOM</name>
<feature type="region of interest" description="Disordered" evidence="1">
    <location>
        <begin position="14"/>
        <end position="36"/>
    </location>
</feature>
<dbReference type="EMBL" id="CAJVPV010001719">
    <property type="protein sequence ID" value="CAG8506301.1"/>
    <property type="molecule type" value="Genomic_DNA"/>
</dbReference>
<dbReference type="AlphaFoldDB" id="A0A9N8ZT02"/>
<organism evidence="2 3">
    <name type="scientific">Acaulospora morrowiae</name>
    <dbReference type="NCBI Taxonomy" id="94023"/>
    <lineage>
        <taxon>Eukaryota</taxon>
        <taxon>Fungi</taxon>
        <taxon>Fungi incertae sedis</taxon>
        <taxon>Mucoromycota</taxon>
        <taxon>Glomeromycotina</taxon>
        <taxon>Glomeromycetes</taxon>
        <taxon>Diversisporales</taxon>
        <taxon>Acaulosporaceae</taxon>
        <taxon>Acaulospora</taxon>
    </lineage>
</organism>
<dbReference type="Proteomes" id="UP000789342">
    <property type="component" value="Unassembled WGS sequence"/>
</dbReference>
<protein>
    <submittedName>
        <fullName evidence="2">4729_t:CDS:1</fullName>
    </submittedName>
</protein>
<feature type="compositionally biased region" description="Basic and acidic residues" evidence="1">
    <location>
        <begin position="14"/>
        <end position="26"/>
    </location>
</feature>
<sequence length="295" mass="33981">MTYIESKCFGNSHADDTNSGDAKKSPDISNNNLPEEERKKITRAVINVNKNNLIEVIINSTDQFNKARMSTEQKSQQIYEKLIYIDFCNQDKRRWAPEWNKLCKMYKCLMINSTGATTLPTYYRNHVKKTLPLLKSNNVSAAKKNSLIDKVKNSVKDHQEKTKKNLLDFDQYNQNVVKFRQDIVKFKEALDEKIANSQAATTHYCFIVSILMSFFNYLRGIIARIANYSVTGTPSMTYEYIIKASELLEEFSDSIDEFSGINNIHIRVWDVINSELESFLSTRTVLADGTNKYIA</sequence>
<proteinExistence type="predicted"/>
<keyword evidence="3" id="KW-1185">Reference proteome</keyword>
<reference evidence="2" key="1">
    <citation type="submission" date="2021-06" db="EMBL/GenBank/DDBJ databases">
        <authorList>
            <person name="Kallberg Y."/>
            <person name="Tangrot J."/>
            <person name="Rosling A."/>
        </authorList>
    </citation>
    <scope>NUCLEOTIDE SEQUENCE</scope>
    <source>
        <strain evidence="2">CL551</strain>
    </source>
</reference>
<comment type="caution">
    <text evidence="2">The sequence shown here is derived from an EMBL/GenBank/DDBJ whole genome shotgun (WGS) entry which is preliminary data.</text>
</comment>
<evidence type="ECO:0000313" key="2">
    <source>
        <dbReference type="EMBL" id="CAG8506301.1"/>
    </source>
</evidence>
<evidence type="ECO:0000313" key="3">
    <source>
        <dbReference type="Proteomes" id="UP000789342"/>
    </source>
</evidence>